<dbReference type="InterPro" id="IPR042617">
    <property type="entry name" value="CTC1-like"/>
</dbReference>
<evidence type="ECO:0000313" key="10">
    <source>
        <dbReference type="EMBL" id="KNC98949.1"/>
    </source>
</evidence>
<keyword evidence="5" id="KW-0158">Chromosome</keyword>
<evidence type="ECO:0000256" key="9">
    <source>
        <dbReference type="SAM" id="MobiDB-lite"/>
    </source>
</evidence>
<dbReference type="EMBL" id="KQ257459">
    <property type="protein sequence ID" value="KNC98949.1"/>
    <property type="molecule type" value="Genomic_DNA"/>
</dbReference>
<dbReference type="PANTHER" id="PTHR14865:SF2">
    <property type="entry name" value="CST COMPLEX SUBUNIT CTC1"/>
    <property type="match status" value="1"/>
</dbReference>
<evidence type="ECO:0000313" key="11">
    <source>
        <dbReference type="Proteomes" id="UP000053201"/>
    </source>
</evidence>
<dbReference type="STRING" id="645134.A0A0L0HD97"/>
<sequence length="1246" mass="138403">MPELHPLHHYRIYRVVELLHGNRDGAFLSSGYDGSCAESAWPLLVGQFVTKRVAEATYPQNGLSQSPAAICFCDSTGAVPCELVSFDMSWLGRDCCLKGWNVVPIFSAPKTVNERPDRDELVPLSNAVDCTYSSSYLEVTTKPYLLPANHFLTTCWSYSFTSIECDILAEASNAEGIFVSENPSRSVDENGGREKTGHKPDVQDAAEPDYNRTKSNIVSVEGVVRARSVLNIGDRQTSFFVELTCDRLLNAMGKQLTLLETGEETQIPADLQAIVTVFVLYREPKESLKDILPYYESTRIGCRYLLVGLQAAAVKFDQANGTSRKKKILLFSLSSSKMIFLDSFTSSRPTSPQKYPFRPFPLSPSSVPRASVQPACSEFSPSICQTYLLSYVGHIARILDVGAGIYELDGKNLLYTTFYYLPGSGRGFRVGAQIELHNVHMVVGNVHLPRLPYDSDTGQPKQAIFLACPCSTLTIRAFSTSNIPCFVCPIKQRTDILEKLRGFNVPDMLLFKKLQKHLRSLTFAGAIDSLEGIVGDLQWSRAQVINLLMQFGYTPFEPSLQNILLNHGDNCRLANWRYPIPDVVSIAHLREAPEVVEFVAKTSYQRTMGWGYRRFDQVELKMERSWLIGWLVGDDTGNLQLRDRSGKILVVVDSGNRIIDVDDLGQLWAIKNFHLVVETFGPSTPVKVYLNICLSTAHCIGQPSSHGATSPRETFAPTDMLFVWHHSPLPTAHISTDGGVVPTVVIQGASFQVAMDRLKCCRTTYVEFSNCGSVITKALSPDQVYLIRDAENVDQDQENVGATFNTPLYLRFAKGTRLKKAVVGNATTCHADTASDGVHPSFSLPDSDIEQLNRARYSETYRSVGALVSRHLDMHGDPDDLCDYLVCMEGIIQLKELREAAPDEVINLRLALELFEKHTIGTARHDRILFLRVQDPETFDTIDVYLDLRRHTFPLGLLPGSFVRFRKLAIRLSNNGSIYGQSIAETSISISNQSKVAHALPESSHPKVLFKLAAFWGGVTAHRAYMHVKCTITCILEVSLWYACLLCRSKIVSQSCPNECAQMHHSLHGKARIFVEDGTSEALLLVDDVDTVLALLQAKSGKLRGQLETVIRRTGEETFVANPPWLAEAGAEEPNHVMKDRTNGIQSHQGSLGPSDDSVDDLFRSCCKRPELLRAVILRCKRVSKRGGATKSFNEQNDLRRRTFKSSDGVHLPTVAQARLIIQATDLEEVDAKAEAARLLALLTCG</sequence>
<protein>
    <recommendedName>
        <fullName evidence="4">CST complex subunit CTC1</fullName>
    </recommendedName>
</protein>
<dbReference type="Proteomes" id="UP000053201">
    <property type="component" value="Unassembled WGS sequence"/>
</dbReference>
<dbReference type="AlphaFoldDB" id="A0A0L0HD97"/>
<dbReference type="InParanoid" id="A0A0L0HD97"/>
<evidence type="ECO:0000256" key="3">
    <source>
        <dbReference type="ARBA" id="ARBA00006332"/>
    </source>
</evidence>
<dbReference type="PANTHER" id="PTHR14865">
    <property type="entry name" value="CST COMPLEX SUBUNIT CTC1"/>
    <property type="match status" value="1"/>
</dbReference>
<dbReference type="RefSeq" id="XP_016606989.1">
    <property type="nucleotide sequence ID" value="XM_016754117.1"/>
</dbReference>
<proteinExistence type="inferred from homology"/>
<dbReference type="GO" id="GO:0003697">
    <property type="term" value="F:single-stranded DNA binding"/>
    <property type="evidence" value="ECO:0007669"/>
    <property type="project" value="InterPro"/>
</dbReference>
<dbReference type="GO" id="GO:0042162">
    <property type="term" value="F:telomeric DNA binding"/>
    <property type="evidence" value="ECO:0007669"/>
    <property type="project" value="TreeGrafter"/>
</dbReference>
<keyword evidence="7" id="KW-0238">DNA-binding</keyword>
<accession>A0A0L0HD97</accession>
<keyword evidence="11" id="KW-1185">Reference proteome</keyword>
<reference evidence="10 11" key="1">
    <citation type="submission" date="2009-08" db="EMBL/GenBank/DDBJ databases">
        <title>The Genome Sequence of Spizellomyces punctatus strain DAOM BR117.</title>
        <authorList>
            <consortium name="The Broad Institute Genome Sequencing Platform"/>
            <person name="Russ C."/>
            <person name="Cuomo C."/>
            <person name="Shea T."/>
            <person name="Young S.K."/>
            <person name="Zeng Q."/>
            <person name="Koehrsen M."/>
            <person name="Haas B."/>
            <person name="Borodovsky M."/>
            <person name="Guigo R."/>
            <person name="Alvarado L."/>
            <person name="Berlin A."/>
            <person name="Bochicchio J."/>
            <person name="Borenstein D."/>
            <person name="Chapman S."/>
            <person name="Chen Z."/>
            <person name="Engels R."/>
            <person name="Freedman E."/>
            <person name="Gellesch M."/>
            <person name="Goldberg J."/>
            <person name="Griggs A."/>
            <person name="Gujja S."/>
            <person name="Heiman D."/>
            <person name="Hepburn T."/>
            <person name="Howarth C."/>
            <person name="Jen D."/>
            <person name="Larson L."/>
            <person name="Lewis B."/>
            <person name="Mehta T."/>
            <person name="Park D."/>
            <person name="Pearson M."/>
            <person name="Roberts A."/>
            <person name="Saif S."/>
            <person name="Shenoy N."/>
            <person name="Sisk P."/>
            <person name="Stolte C."/>
            <person name="Sykes S."/>
            <person name="Thomson T."/>
            <person name="Walk T."/>
            <person name="White J."/>
            <person name="Yandava C."/>
            <person name="Burger G."/>
            <person name="Gray M.W."/>
            <person name="Holland P.W.H."/>
            <person name="King N."/>
            <person name="Lang F.B.F."/>
            <person name="Roger A.J."/>
            <person name="Ruiz-Trillo I."/>
            <person name="Lander E."/>
            <person name="Nusbaum C."/>
        </authorList>
    </citation>
    <scope>NUCLEOTIDE SEQUENCE [LARGE SCALE GENOMIC DNA]</scope>
    <source>
        <strain evidence="10 11">DAOM BR117</strain>
    </source>
</reference>
<dbReference type="eggNOG" id="ENOG502RN6N">
    <property type="taxonomic scope" value="Eukaryota"/>
</dbReference>
<dbReference type="InterPro" id="IPR029156">
    <property type="entry name" value="CTC1"/>
</dbReference>
<evidence type="ECO:0000256" key="7">
    <source>
        <dbReference type="ARBA" id="ARBA00023125"/>
    </source>
</evidence>
<dbReference type="VEuPathDB" id="FungiDB:SPPG_05909"/>
<feature type="compositionally biased region" description="Basic and acidic residues" evidence="9">
    <location>
        <begin position="186"/>
        <end position="202"/>
    </location>
</feature>
<dbReference type="GeneID" id="27689253"/>
<dbReference type="OrthoDB" id="2114908at2759"/>
<comment type="subcellular location">
    <subcellularLocation>
        <location evidence="2">Chromosome</location>
        <location evidence="2">Telomere</location>
    </subcellularLocation>
    <subcellularLocation>
        <location evidence="1">Nucleus</location>
    </subcellularLocation>
</comment>
<evidence type="ECO:0000256" key="4">
    <source>
        <dbReference type="ARBA" id="ARBA00016175"/>
    </source>
</evidence>
<organism evidence="10 11">
    <name type="scientific">Spizellomyces punctatus (strain DAOM BR117)</name>
    <dbReference type="NCBI Taxonomy" id="645134"/>
    <lineage>
        <taxon>Eukaryota</taxon>
        <taxon>Fungi</taxon>
        <taxon>Fungi incertae sedis</taxon>
        <taxon>Chytridiomycota</taxon>
        <taxon>Chytridiomycota incertae sedis</taxon>
        <taxon>Chytridiomycetes</taxon>
        <taxon>Spizellomycetales</taxon>
        <taxon>Spizellomycetaceae</taxon>
        <taxon>Spizellomyces</taxon>
    </lineage>
</organism>
<evidence type="ECO:0000256" key="1">
    <source>
        <dbReference type="ARBA" id="ARBA00004123"/>
    </source>
</evidence>
<evidence type="ECO:0000256" key="6">
    <source>
        <dbReference type="ARBA" id="ARBA00022895"/>
    </source>
</evidence>
<name>A0A0L0HD97_SPIPD</name>
<dbReference type="GO" id="GO:1990879">
    <property type="term" value="C:CST complex"/>
    <property type="evidence" value="ECO:0007669"/>
    <property type="project" value="TreeGrafter"/>
</dbReference>
<gene>
    <name evidence="10" type="ORF">SPPG_05909</name>
</gene>
<dbReference type="GO" id="GO:0045740">
    <property type="term" value="P:positive regulation of DNA replication"/>
    <property type="evidence" value="ECO:0007669"/>
    <property type="project" value="TreeGrafter"/>
</dbReference>
<keyword evidence="6" id="KW-0779">Telomere</keyword>
<dbReference type="Pfam" id="PF15489">
    <property type="entry name" value="CTC1"/>
    <property type="match status" value="2"/>
</dbReference>
<comment type="similarity">
    <text evidence="3">Belongs to the CTC1 family.</text>
</comment>
<keyword evidence="8" id="KW-0539">Nucleus</keyword>
<evidence type="ECO:0000256" key="8">
    <source>
        <dbReference type="ARBA" id="ARBA00023242"/>
    </source>
</evidence>
<evidence type="ECO:0000256" key="2">
    <source>
        <dbReference type="ARBA" id="ARBA00004574"/>
    </source>
</evidence>
<evidence type="ECO:0000256" key="5">
    <source>
        <dbReference type="ARBA" id="ARBA00022454"/>
    </source>
</evidence>
<dbReference type="GO" id="GO:0010833">
    <property type="term" value="P:telomere maintenance via telomere lengthening"/>
    <property type="evidence" value="ECO:0007669"/>
    <property type="project" value="TreeGrafter"/>
</dbReference>
<feature type="region of interest" description="Disordered" evidence="9">
    <location>
        <begin position="180"/>
        <end position="210"/>
    </location>
</feature>